<evidence type="ECO:0000313" key="14">
    <source>
        <dbReference type="EMBL" id="ERK57655.1"/>
    </source>
</evidence>
<dbReference type="GO" id="GO:0008948">
    <property type="term" value="F:oxaloacetate decarboxylase activity"/>
    <property type="evidence" value="ECO:0007669"/>
    <property type="project" value="UniProtKB-EC"/>
</dbReference>
<evidence type="ECO:0000256" key="5">
    <source>
        <dbReference type="ARBA" id="ARBA00012213"/>
    </source>
</evidence>
<dbReference type="GO" id="GO:0008168">
    <property type="term" value="F:methyltransferase activity"/>
    <property type="evidence" value="ECO:0007669"/>
    <property type="project" value="UniProtKB-KW"/>
</dbReference>
<dbReference type="GO" id="GO:0047443">
    <property type="term" value="F:4-hydroxy-4-methyl-2-oxoglutarate aldolase activity"/>
    <property type="evidence" value="ECO:0007669"/>
    <property type="project" value="UniProtKB-EC"/>
</dbReference>
<feature type="binding site" evidence="13">
    <location>
        <begin position="89"/>
        <end position="92"/>
    </location>
    <ligand>
        <name>substrate</name>
    </ligand>
</feature>
<feature type="binding site" evidence="13">
    <location>
        <position position="111"/>
    </location>
    <ligand>
        <name>substrate</name>
    </ligand>
</feature>
<keyword evidence="13" id="KW-0460">Magnesium</keyword>
<evidence type="ECO:0000256" key="13">
    <source>
        <dbReference type="PIRSR" id="PIRSR605493-1"/>
    </source>
</evidence>
<evidence type="ECO:0000256" key="3">
    <source>
        <dbReference type="ARBA" id="ARBA00008621"/>
    </source>
</evidence>
<dbReference type="InterPro" id="IPR036704">
    <property type="entry name" value="RraA/RraA-like_sf"/>
</dbReference>
<dbReference type="Proteomes" id="UP000016637">
    <property type="component" value="Unassembled WGS sequence"/>
</dbReference>
<keyword evidence="15" id="KW-1185">Reference proteome</keyword>
<evidence type="ECO:0000256" key="10">
    <source>
        <dbReference type="ARBA" id="ARBA00030169"/>
    </source>
</evidence>
<evidence type="ECO:0000256" key="11">
    <source>
        <dbReference type="ARBA" id="ARBA00032305"/>
    </source>
</evidence>
<evidence type="ECO:0000256" key="9">
    <source>
        <dbReference type="ARBA" id="ARBA00029596"/>
    </source>
</evidence>
<dbReference type="HOGENOM" id="CLU_072626_3_0_9"/>
<evidence type="ECO:0000256" key="8">
    <source>
        <dbReference type="ARBA" id="ARBA00025046"/>
    </source>
</evidence>
<evidence type="ECO:0000256" key="4">
    <source>
        <dbReference type="ARBA" id="ARBA00011233"/>
    </source>
</evidence>
<dbReference type="EC" id="4.1.3.17" evidence="5"/>
<keyword evidence="13" id="KW-0479">Metal-binding</keyword>
<dbReference type="CDD" id="cd16841">
    <property type="entry name" value="RraA_family"/>
    <property type="match status" value="1"/>
</dbReference>
<dbReference type="GO" id="GO:0046872">
    <property type="term" value="F:metal ion binding"/>
    <property type="evidence" value="ECO:0007669"/>
    <property type="project" value="UniProtKB-KW"/>
</dbReference>
<comment type="subunit">
    <text evidence="4">Homotrimer.</text>
</comment>
<proteinExistence type="inferred from homology"/>
<comment type="catalytic activity">
    <reaction evidence="12">
        <text>oxaloacetate + H(+) = pyruvate + CO2</text>
        <dbReference type="Rhea" id="RHEA:15641"/>
        <dbReference type="ChEBI" id="CHEBI:15361"/>
        <dbReference type="ChEBI" id="CHEBI:15378"/>
        <dbReference type="ChEBI" id="CHEBI:16452"/>
        <dbReference type="ChEBI" id="CHEBI:16526"/>
        <dbReference type="EC" id="4.1.1.112"/>
    </reaction>
</comment>
<dbReference type="PATRIC" id="fig|1321820.3.peg.953"/>
<evidence type="ECO:0000256" key="12">
    <source>
        <dbReference type="ARBA" id="ARBA00047973"/>
    </source>
</evidence>
<comment type="similarity">
    <text evidence="3">Belongs to the class II aldolase/RraA-like family.</text>
</comment>
<evidence type="ECO:0000313" key="15">
    <source>
        <dbReference type="Proteomes" id="UP000016637"/>
    </source>
</evidence>
<dbReference type="eggNOG" id="COG0684">
    <property type="taxonomic scope" value="Bacteria"/>
</dbReference>
<name>U2Q4G0_9BACL</name>
<comment type="cofactor">
    <cofactor evidence="2">
        <name>a divalent metal cation</name>
        <dbReference type="ChEBI" id="CHEBI:60240"/>
    </cofactor>
</comment>
<protein>
    <recommendedName>
        <fullName evidence="7">Putative 4-hydroxy-4-methyl-2-oxoglutarate aldolase</fullName>
        <ecNumber evidence="6">4.1.1.112</ecNumber>
        <ecNumber evidence="5">4.1.3.17</ecNumber>
    </recommendedName>
    <alternativeName>
        <fullName evidence="11">Oxaloacetate decarboxylase</fullName>
    </alternativeName>
    <alternativeName>
        <fullName evidence="9">Regulator of ribonuclease activity homolog</fullName>
    </alternativeName>
    <alternativeName>
        <fullName evidence="10">RraA-like protein</fullName>
    </alternativeName>
</protein>
<dbReference type="SUPFAM" id="SSF89562">
    <property type="entry name" value="RraA-like"/>
    <property type="match status" value="1"/>
</dbReference>
<dbReference type="PANTHER" id="PTHR33254">
    <property type="entry name" value="4-HYDROXY-4-METHYL-2-OXOGLUTARATE ALDOLASE 3-RELATED"/>
    <property type="match status" value="1"/>
</dbReference>
<feature type="binding site" evidence="13">
    <location>
        <position position="112"/>
    </location>
    <ligand>
        <name>Mg(2+)</name>
        <dbReference type="ChEBI" id="CHEBI:18420"/>
    </ligand>
</feature>
<sequence>MEQKQLIAAIKKMDTASISDAMDKLGISCGLLGIQAVVSGNKICGEAFTVHYIPCGLEKGNVGDFIDDVEPGQVVVIDNGGRTYCTVWGDIMTYTAKTKGIEGTVIDGVCRDVAGIKELDYGVYTKGKYMVTGKERVTVDAVNIPIAISGVQVRPGDIILGDDSGVVVIPKERAEEVLEIAKHIEEVEQNIIAEVKNGSTLKVARERLGYHNLQSKNK</sequence>
<dbReference type="PANTHER" id="PTHR33254:SF4">
    <property type="entry name" value="4-HYDROXY-4-METHYL-2-OXOGLUTARATE ALDOLASE 3-RELATED"/>
    <property type="match status" value="1"/>
</dbReference>
<dbReference type="RefSeq" id="WP_021753636.1">
    <property type="nucleotide sequence ID" value="NZ_KI271875.1"/>
</dbReference>
<reference evidence="14 15" key="1">
    <citation type="submission" date="2013-08" db="EMBL/GenBank/DDBJ databases">
        <authorList>
            <person name="Weinstock G."/>
            <person name="Sodergren E."/>
            <person name="Wylie T."/>
            <person name="Fulton L."/>
            <person name="Fulton R."/>
            <person name="Fronick C."/>
            <person name="O'Laughlin M."/>
            <person name="Godfrey J."/>
            <person name="Miner T."/>
            <person name="Herter B."/>
            <person name="Appelbaum E."/>
            <person name="Cordes M."/>
            <person name="Lek S."/>
            <person name="Wollam A."/>
            <person name="Pepin K.H."/>
            <person name="Palsikar V.B."/>
            <person name="Mitreva M."/>
            <person name="Wilson R.K."/>
        </authorList>
    </citation>
    <scope>NUCLEOTIDE SEQUENCE [LARGE SCALE GENOMIC DNA]</scope>
    <source>
        <strain evidence="14 15">ATCC 700627</strain>
    </source>
</reference>
<dbReference type="AlphaFoldDB" id="U2Q4G0"/>
<dbReference type="InterPro" id="IPR005493">
    <property type="entry name" value="RraA/RraA-like"/>
</dbReference>
<keyword evidence="14" id="KW-0808">Transferase</keyword>
<evidence type="ECO:0000256" key="7">
    <source>
        <dbReference type="ARBA" id="ARBA00016549"/>
    </source>
</evidence>
<keyword evidence="14" id="KW-0489">Methyltransferase</keyword>
<gene>
    <name evidence="14" type="ORF">HMPREF1983_00980</name>
</gene>
<evidence type="ECO:0000256" key="1">
    <source>
        <dbReference type="ARBA" id="ARBA00001342"/>
    </source>
</evidence>
<dbReference type="EC" id="4.1.1.112" evidence="6"/>
<comment type="cofactor">
    <cofactor evidence="13">
        <name>Mg(2+)</name>
        <dbReference type="ChEBI" id="CHEBI:18420"/>
    </cofactor>
</comment>
<evidence type="ECO:0000256" key="6">
    <source>
        <dbReference type="ARBA" id="ARBA00012947"/>
    </source>
</evidence>
<comment type="function">
    <text evidence="8">Catalyzes the aldol cleavage of 4-hydroxy-4-methyl-2-oxoglutarate (HMG) into 2 molecules of pyruvate. Also contains a secondary oxaloacetate (OAA) decarboxylase activity due to the common pyruvate enolate transition state formed following C-C bond cleavage in the retro-aldol and decarboxylation reactions.</text>
</comment>
<comment type="caution">
    <text evidence="14">The sequence shown here is derived from an EMBL/GenBank/DDBJ whole genome shotgun (WGS) entry which is preliminary data.</text>
</comment>
<dbReference type="Gene3D" id="3.50.30.40">
    <property type="entry name" value="Ribonuclease E inhibitor RraA/RraA-like"/>
    <property type="match status" value="1"/>
</dbReference>
<dbReference type="Pfam" id="PF03737">
    <property type="entry name" value="RraA-like"/>
    <property type="match status" value="1"/>
</dbReference>
<accession>U2Q4G0</accession>
<dbReference type="EMBL" id="AWVP01000062">
    <property type="protein sequence ID" value="ERK57655.1"/>
    <property type="molecule type" value="Genomic_DNA"/>
</dbReference>
<dbReference type="GO" id="GO:0032259">
    <property type="term" value="P:methylation"/>
    <property type="evidence" value="ECO:0007669"/>
    <property type="project" value="UniProtKB-KW"/>
</dbReference>
<organism evidence="14 15">
    <name type="scientific">Gemella bergeri ATCC 700627</name>
    <dbReference type="NCBI Taxonomy" id="1321820"/>
    <lineage>
        <taxon>Bacteria</taxon>
        <taxon>Bacillati</taxon>
        <taxon>Bacillota</taxon>
        <taxon>Bacilli</taxon>
        <taxon>Bacillales</taxon>
        <taxon>Gemellaceae</taxon>
        <taxon>Gemella</taxon>
    </lineage>
</organism>
<comment type="catalytic activity">
    <reaction evidence="1">
        <text>4-hydroxy-4-methyl-2-oxoglutarate = 2 pyruvate</text>
        <dbReference type="Rhea" id="RHEA:22748"/>
        <dbReference type="ChEBI" id="CHEBI:15361"/>
        <dbReference type="ChEBI" id="CHEBI:58276"/>
        <dbReference type="EC" id="4.1.3.17"/>
    </reaction>
</comment>
<evidence type="ECO:0000256" key="2">
    <source>
        <dbReference type="ARBA" id="ARBA00001968"/>
    </source>
</evidence>